<dbReference type="GO" id="GO:0045454">
    <property type="term" value="P:cell redox homeostasis"/>
    <property type="evidence" value="ECO:0007669"/>
    <property type="project" value="TreeGrafter"/>
</dbReference>
<dbReference type="InterPro" id="IPR036249">
    <property type="entry name" value="Thioredoxin-like_sf"/>
</dbReference>
<keyword evidence="2" id="KW-0813">Transport</keyword>
<keyword evidence="9" id="KW-1185">Reference proteome</keyword>
<dbReference type="PROSITE" id="PS51352">
    <property type="entry name" value="THIOREDOXIN_2"/>
    <property type="match status" value="1"/>
</dbReference>
<dbReference type="Pfam" id="PF00085">
    <property type="entry name" value="Thioredoxin"/>
    <property type="match status" value="1"/>
</dbReference>
<dbReference type="AlphaFoldDB" id="A0AAV0HFT3"/>
<dbReference type="CDD" id="cd02947">
    <property type="entry name" value="TRX_family"/>
    <property type="match status" value="1"/>
</dbReference>
<keyword evidence="3" id="KW-0249">Electron transport</keyword>
<dbReference type="EMBL" id="CAMGYJ010000002">
    <property type="protein sequence ID" value="CAI0384062.1"/>
    <property type="molecule type" value="Genomic_DNA"/>
</dbReference>
<dbReference type="FunFam" id="3.40.30.10:FF:000199">
    <property type="entry name" value="Thioredoxin-like 1-2, chloroplastic"/>
    <property type="match status" value="1"/>
</dbReference>
<sequence>MADVLSKSHLIASSWPPSCSANFSSSSTNSYDSHRYGRICVVGKSRSRVNGFPLKEKTHAFRSQAAQCGGVVSSGFHGKKLFAHGNEARGARRGQLRRASIRAQTGRIGNMQRWWEKGLQSNMKEITSAQDLVDSLMNAGDKLVVVDFFSPGCGGCKALHPKVICQIAEMNPDVQFLHVNYEDHKSMCYSLNVHVLPFFRFYRGAQGRLCSFSCTNATIKKFRDALAKHNPDRCSLGPVKGLEEKELVALAANRDLSFTYTPKKVYTKPVPLEQEKEVPVISPSSPSSRPSSPHLVPIAIARSPKESEEKTLVPSGR</sequence>
<feature type="region of interest" description="Disordered" evidence="6">
    <location>
        <begin position="274"/>
        <end position="317"/>
    </location>
</feature>
<evidence type="ECO:0000256" key="4">
    <source>
        <dbReference type="ARBA" id="ARBA00023157"/>
    </source>
</evidence>
<accession>A0AAV0HFT3</accession>
<reference evidence="8" key="1">
    <citation type="submission" date="2022-08" db="EMBL/GenBank/DDBJ databases">
        <authorList>
            <person name="Gutierrez-Valencia J."/>
        </authorList>
    </citation>
    <scope>NUCLEOTIDE SEQUENCE</scope>
</reference>
<evidence type="ECO:0000256" key="6">
    <source>
        <dbReference type="SAM" id="MobiDB-lite"/>
    </source>
</evidence>
<keyword evidence="5" id="KW-0676">Redox-active center</keyword>
<name>A0AAV0HFT3_9ROSI</name>
<keyword evidence="4" id="KW-1015">Disulfide bond</keyword>
<evidence type="ECO:0000256" key="3">
    <source>
        <dbReference type="ARBA" id="ARBA00022982"/>
    </source>
</evidence>
<feature type="domain" description="Thioredoxin" evidence="7">
    <location>
        <begin position="90"/>
        <end position="231"/>
    </location>
</feature>
<comment type="similarity">
    <text evidence="1">Belongs to the thioredoxin family.</text>
</comment>
<evidence type="ECO:0000259" key="7">
    <source>
        <dbReference type="PROSITE" id="PS51352"/>
    </source>
</evidence>
<evidence type="ECO:0000313" key="8">
    <source>
        <dbReference type="EMBL" id="CAI0384062.1"/>
    </source>
</evidence>
<dbReference type="Gene3D" id="3.40.30.10">
    <property type="entry name" value="Glutaredoxin"/>
    <property type="match status" value="1"/>
</dbReference>
<protein>
    <recommendedName>
        <fullName evidence="7">Thioredoxin domain-containing protein</fullName>
    </recommendedName>
</protein>
<gene>
    <name evidence="8" type="ORF">LITE_LOCUS4271</name>
</gene>
<dbReference type="PANTHER" id="PTHR43601:SF9">
    <property type="entry name" value="THIOREDOXIN-LIKE 1-1, CHLOROPLASTIC"/>
    <property type="match status" value="1"/>
</dbReference>
<feature type="compositionally biased region" description="Low complexity" evidence="6">
    <location>
        <begin position="282"/>
        <end position="293"/>
    </location>
</feature>
<dbReference type="InterPro" id="IPR013766">
    <property type="entry name" value="Thioredoxin_domain"/>
</dbReference>
<dbReference type="SUPFAM" id="SSF52833">
    <property type="entry name" value="Thioredoxin-like"/>
    <property type="match status" value="1"/>
</dbReference>
<proteinExistence type="inferred from homology"/>
<evidence type="ECO:0000256" key="2">
    <source>
        <dbReference type="ARBA" id="ARBA00022448"/>
    </source>
</evidence>
<organism evidence="8 9">
    <name type="scientific">Linum tenue</name>
    <dbReference type="NCBI Taxonomy" id="586396"/>
    <lineage>
        <taxon>Eukaryota</taxon>
        <taxon>Viridiplantae</taxon>
        <taxon>Streptophyta</taxon>
        <taxon>Embryophyta</taxon>
        <taxon>Tracheophyta</taxon>
        <taxon>Spermatophyta</taxon>
        <taxon>Magnoliopsida</taxon>
        <taxon>eudicotyledons</taxon>
        <taxon>Gunneridae</taxon>
        <taxon>Pentapetalae</taxon>
        <taxon>rosids</taxon>
        <taxon>fabids</taxon>
        <taxon>Malpighiales</taxon>
        <taxon>Linaceae</taxon>
        <taxon>Linum</taxon>
    </lineage>
</organism>
<evidence type="ECO:0000256" key="1">
    <source>
        <dbReference type="ARBA" id="ARBA00008987"/>
    </source>
</evidence>
<dbReference type="PANTHER" id="PTHR43601">
    <property type="entry name" value="THIOREDOXIN, MITOCHONDRIAL"/>
    <property type="match status" value="1"/>
</dbReference>
<evidence type="ECO:0000313" key="9">
    <source>
        <dbReference type="Proteomes" id="UP001154282"/>
    </source>
</evidence>
<dbReference type="GO" id="GO:0009507">
    <property type="term" value="C:chloroplast"/>
    <property type="evidence" value="ECO:0007669"/>
    <property type="project" value="UniProtKB-ARBA"/>
</dbReference>
<comment type="caution">
    <text evidence="8">The sequence shown here is derived from an EMBL/GenBank/DDBJ whole genome shotgun (WGS) entry which is preliminary data.</text>
</comment>
<evidence type="ECO:0000256" key="5">
    <source>
        <dbReference type="ARBA" id="ARBA00023284"/>
    </source>
</evidence>
<dbReference type="Proteomes" id="UP001154282">
    <property type="component" value="Unassembled WGS sequence"/>
</dbReference>